<reference evidence="2" key="1">
    <citation type="submission" date="2017-09" db="EMBL/GenBank/DDBJ databases">
        <title>Depth-based differentiation of microbial function through sediment-hosted aquifers and enrichment of novel symbionts in the deep terrestrial subsurface.</title>
        <authorList>
            <person name="Probst A.J."/>
            <person name="Ladd B."/>
            <person name="Jarett J.K."/>
            <person name="Geller-Mcgrath D.E."/>
            <person name="Sieber C.M.K."/>
            <person name="Emerson J.B."/>
            <person name="Anantharaman K."/>
            <person name="Thomas B.C."/>
            <person name="Malmstrom R."/>
            <person name="Stieglmeier M."/>
            <person name="Klingl A."/>
            <person name="Woyke T."/>
            <person name="Ryan C.M."/>
            <person name="Banfield J.F."/>
        </authorList>
    </citation>
    <scope>NUCLEOTIDE SEQUENCE [LARGE SCALE GENOMIC DNA]</scope>
</reference>
<comment type="caution">
    <text evidence="1">The sequence shown here is derived from an EMBL/GenBank/DDBJ whole genome shotgun (WGS) entry which is preliminary data.</text>
</comment>
<dbReference type="Proteomes" id="UP000230116">
    <property type="component" value="Unassembled WGS sequence"/>
</dbReference>
<organism evidence="1 2">
    <name type="scientific">Candidatus Roizmanbacteria bacterium CG01_land_8_20_14_3_00_33_9</name>
    <dbReference type="NCBI Taxonomy" id="1974843"/>
    <lineage>
        <taxon>Bacteria</taxon>
        <taxon>Candidatus Roizmaniibacteriota</taxon>
    </lineage>
</organism>
<sequence>MDSIKDVLEKFNPLEDKYISREFQTFGVYLAEKLEDKSHKSLYMKLAKTLPRPVLEKALRFVADSRARRKGALFMWKLKQLNQFNQSKLVKNS</sequence>
<evidence type="ECO:0000313" key="1">
    <source>
        <dbReference type="EMBL" id="PIV62681.1"/>
    </source>
</evidence>
<protein>
    <submittedName>
        <fullName evidence="1">Uncharacterized protein</fullName>
    </submittedName>
</protein>
<proteinExistence type="predicted"/>
<accession>A0A2M7E4N8</accession>
<dbReference type="EMBL" id="PETM01000033">
    <property type="protein sequence ID" value="PIV62681.1"/>
    <property type="molecule type" value="Genomic_DNA"/>
</dbReference>
<dbReference type="AlphaFoldDB" id="A0A2M7E4N8"/>
<name>A0A2M7E4N8_9BACT</name>
<gene>
    <name evidence="1" type="ORF">COS12_01440</name>
</gene>
<evidence type="ECO:0000313" key="2">
    <source>
        <dbReference type="Proteomes" id="UP000230116"/>
    </source>
</evidence>